<dbReference type="PANTHER" id="PTHR13812">
    <property type="entry name" value="KETIMINE REDUCTASE MU-CRYSTALLIN"/>
    <property type="match status" value="1"/>
</dbReference>
<dbReference type="Pfam" id="PF02423">
    <property type="entry name" value="OCD_Mu_crystall"/>
    <property type="match status" value="1"/>
</dbReference>
<proteinExistence type="predicted"/>
<evidence type="ECO:0000313" key="1">
    <source>
        <dbReference type="EMBL" id="OEJ24403.1"/>
    </source>
</evidence>
<evidence type="ECO:0000313" key="2">
    <source>
        <dbReference type="Proteomes" id="UP000095759"/>
    </source>
</evidence>
<dbReference type="GO" id="GO:0005737">
    <property type="term" value="C:cytoplasm"/>
    <property type="evidence" value="ECO:0007669"/>
    <property type="project" value="TreeGrafter"/>
</dbReference>
<keyword evidence="2" id="KW-1185">Reference proteome</keyword>
<dbReference type="InterPro" id="IPR023401">
    <property type="entry name" value="ODC_N"/>
</dbReference>
<protein>
    <submittedName>
        <fullName evidence="1">Ornithine cyclodeaminase</fullName>
    </submittedName>
</protein>
<dbReference type="AlphaFoldDB" id="A0A1E5P4D6"/>
<dbReference type="EMBL" id="MEHJ01000001">
    <property type="protein sequence ID" value="OEJ24403.1"/>
    <property type="molecule type" value="Genomic_DNA"/>
</dbReference>
<dbReference type="OrthoDB" id="4311033at2"/>
<sequence length="322" mass="33474">MDLGSLPRIDAGTLDRLMPMRHAVTALVDALRAGVLTGGDAMPRTVTGVSSGQLLYMPAEFGPYAGVKLASVAPGNADLDLPRISGLYVLLDSATLLPLALLDGAALTSLRTPAVSALAVDRLAVPGAARLVVFGTGPQAWRHVEAMRTVRPVGHVGVVGRDPGRTEAFLTRCRDAGLPADRVGNDAVRDADLVLCCTTAREPLFPGRLVPAHATVVAVGSHEPDAREVDTDLVCGSTLVVESRSTALREAGDILLPLAEGKLRPDAIAGDLAELVGGRVDTGRPVPRLFKSVGMAWQDLAVAAAAYERLRAAPDRAAARSG</sequence>
<dbReference type="Gene3D" id="3.40.50.720">
    <property type="entry name" value="NAD(P)-binding Rossmann-like Domain"/>
    <property type="match status" value="1"/>
</dbReference>
<comment type="caution">
    <text evidence="1">The sequence shown here is derived from an EMBL/GenBank/DDBJ whole genome shotgun (WGS) entry which is preliminary data.</text>
</comment>
<dbReference type="PANTHER" id="PTHR13812:SF19">
    <property type="entry name" value="KETIMINE REDUCTASE MU-CRYSTALLIN"/>
    <property type="match status" value="1"/>
</dbReference>
<dbReference type="Proteomes" id="UP000095759">
    <property type="component" value="Unassembled WGS sequence"/>
</dbReference>
<name>A0A1E5P4D6_9ACTN</name>
<gene>
    <name evidence="1" type="ORF">AS594_07765</name>
</gene>
<dbReference type="SUPFAM" id="SSF51735">
    <property type="entry name" value="NAD(P)-binding Rossmann-fold domains"/>
    <property type="match status" value="1"/>
</dbReference>
<dbReference type="InterPro" id="IPR036291">
    <property type="entry name" value="NAD(P)-bd_dom_sf"/>
</dbReference>
<reference evidence="1 2" key="1">
    <citation type="submission" date="2016-08" db="EMBL/GenBank/DDBJ databases">
        <title>Complete genome sequence of Streptomyces agglomeratus strain 6-3-2, a novel anti-MRSA actinomycete isolated from Wuli of Tebit, China.</title>
        <authorList>
            <person name="Chen X."/>
        </authorList>
    </citation>
    <scope>NUCLEOTIDE SEQUENCE [LARGE SCALE GENOMIC DNA]</scope>
    <source>
        <strain evidence="1 2">6-3-2</strain>
    </source>
</reference>
<dbReference type="InterPro" id="IPR003462">
    <property type="entry name" value="ODC_Mu_crystall"/>
</dbReference>
<accession>A0A1E5P4D6</accession>
<organism evidence="1 2">
    <name type="scientific">Streptomyces agglomeratus</name>
    <dbReference type="NCBI Taxonomy" id="285458"/>
    <lineage>
        <taxon>Bacteria</taxon>
        <taxon>Bacillati</taxon>
        <taxon>Actinomycetota</taxon>
        <taxon>Actinomycetes</taxon>
        <taxon>Kitasatosporales</taxon>
        <taxon>Streptomycetaceae</taxon>
        <taxon>Streptomyces</taxon>
    </lineage>
</organism>
<dbReference type="RefSeq" id="WP_069926278.1">
    <property type="nucleotide sequence ID" value="NZ_MEHI01000001.1"/>
</dbReference>
<dbReference type="STRING" id="285458.BGM19_29340"/>
<dbReference type="Gene3D" id="3.30.1780.10">
    <property type="entry name" value="ornithine cyclodeaminase, domain 1"/>
    <property type="match status" value="1"/>
</dbReference>